<proteinExistence type="predicted"/>
<evidence type="ECO:0000313" key="3">
    <source>
        <dbReference type="Proteomes" id="UP000632659"/>
    </source>
</evidence>
<dbReference type="Pfam" id="PF07561">
    <property type="entry name" value="DUF1540"/>
    <property type="match status" value="1"/>
</dbReference>
<dbReference type="OrthoDB" id="1863121at2"/>
<name>A0A8J6PFP6_9FIRM</name>
<gene>
    <name evidence="2" type="ORF">H8702_10630</name>
</gene>
<dbReference type="EMBL" id="JACRTL010000006">
    <property type="protein sequence ID" value="MBC8611551.1"/>
    <property type="molecule type" value="Genomic_DNA"/>
</dbReference>
<organism evidence="2 3">
    <name type="scientific">Massiliimalia timonensis</name>
    <dbReference type="NCBI Taxonomy" id="1987501"/>
    <lineage>
        <taxon>Bacteria</taxon>
        <taxon>Bacillati</taxon>
        <taxon>Bacillota</taxon>
        <taxon>Clostridia</taxon>
        <taxon>Eubacteriales</taxon>
        <taxon>Oscillospiraceae</taxon>
        <taxon>Massiliimalia</taxon>
    </lineage>
</organism>
<keyword evidence="3" id="KW-1185">Reference proteome</keyword>
<protein>
    <submittedName>
        <fullName evidence="2">DUF1540 domain-containing protein</fullName>
    </submittedName>
</protein>
<comment type="caution">
    <text evidence="2">The sequence shown here is derived from an EMBL/GenBank/DDBJ whole genome shotgun (WGS) entry which is preliminary data.</text>
</comment>
<evidence type="ECO:0000313" key="2">
    <source>
        <dbReference type="EMBL" id="MBC8611551.1"/>
    </source>
</evidence>
<accession>A0A8J6PFP6</accession>
<dbReference type="InterPro" id="IPR011437">
    <property type="entry name" value="DUF1540"/>
</dbReference>
<reference evidence="2" key="1">
    <citation type="submission" date="2020-08" db="EMBL/GenBank/DDBJ databases">
        <title>Genome public.</title>
        <authorList>
            <person name="Liu C."/>
            <person name="Sun Q."/>
        </authorList>
    </citation>
    <scope>NUCLEOTIDE SEQUENCE</scope>
    <source>
        <strain evidence="2">NSJ-15</strain>
    </source>
</reference>
<evidence type="ECO:0000259" key="1">
    <source>
        <dbReference type="Pfam" id="PF07561"/>
    </source>
</evidence>
<feature type="domain" description="DUF1540" evidence="1">
    <location>
        <begin position="14"/>
        <end position="53"/>
    </location>
</feature>
<sequence length="60" mass="6729">MSDQNCQQHCIRGIACNVENCIHNNHHCGCTANKIEVGPSFATTVNDTICRSFEEQKKSY</sequence>
<dbReference type="AlphaFoldDB" id="A0A8J6PFP6"/>
<dbReference type="Proteomes" id="UP000632659">
    <property type="component" value="Unassembled WGS sequence"/>
</dbReference>
<dbReference type="RefSeq" id="WP_158662531.1">
    <property type="nucleotide sequence ID" value="NZ_FYDD01000002.1"/>
</dbReference>